<dbReference type="PANTHER" id="PTHR31625">
    <property type="match status" value="1"/>
</dbReference>
<feature type="region of interest" description="Disordered" evidence="3">
    <location>
        <begin position="289"/>
        <end position="317"/>
    </location>
</feature>
<keyword evidence="1" id="KW-0808">Transferase</keyword>
<feature type="region of interest" description="Disordered" evidence="3">
    <location>
        <begin position="240"/>
        <end position="259"/>
    </location>
</feature>
<dbReference type="EMBL" id="JABCRI010000007">
    <property type="protein sequence ID" value="KAF8403410.1"/>
    <property type="molecule type" value="Genomic_DNA"/>
</dbReference>
<protein>
    <submittedName>
        <fullName evidence="4">Uncharacterized protein</fullName>
    </submittedName>
</protein>
<gene>
    <name evidence="4" type="ORF">HHK36_011513</name>
</gene>
<dbReference type="Proteomes" id="UP000655225">
    <property type="component" value="Unassembled WGS sequence"/>
</dbReference>
<evidence type="ECO:0000313" key="4">
    <source>
        <dbReference type="EMBL" id="KAF8403410.1"/>
    </source>
</evidence>
<dbReference type="InterPro" id="IPR051504">
    <property type="entry name" value="Plant_metabolite_acyltrans"/>
</dbReference>
<evidence type="ECO:0000256" key="2">
    <source>
        <dbReference type="ARBA" id="ARBA00023315"/>
    </source>
</evidence>
<feature type="compositionally biased region" description="Basic and acidic residues" evidence="3">
    <location>
        <begin position="244"/>
        <end position="259"/>
    </location>
</feature>
<feature type="compositionally biased region" description="Basic and acidic residues" evidence="3">
    <location>
        <begin position="297"/>
        <end position="313"/>
    </location>
</feature>
<evidence type="ECO:0000256" key="3">
    <source>
        <dbReference type="SAM" id="MobiDB-lite"/>
    </source>
</evidence>
<dbReference type="Pfam" id="PF02458">
    <property type="entry name" value="Transferase"/>
    <property type="match status" value="2"/>
</dbReference>
<evidence type="ECO:0000313" key="5">
    <source>
        <dbReference type="Proteomes" id="UP000655225"/>
    </source>
</evidence>
<dbReference type="GO" id="GO:0016747">
    <property type="term" value="F:acyltransferase activity, transferring groups other than amino-acyl groups"/>
    <property type="evidence" value="ECO:0007669"/>
    <property type="project" value="UniProtKB-ARBA"/>
</dbReference>
<evidence type="ECO:0000256" key="1">
    <source>
        <dbReference type="ARBA" id="ARBA00022679"/>
    </source>
</evidence>
<dbReference type="OrthoDB" id="1862401at2759"/>
<comment type="caution">
    <text evidence="4">The sequence shown here is derived from an EMBL/GenBank/DDBJ whole genome shotgun (WGS) entry which is preliminary data.</text>
</comment>
<reference evidence="4 5" key="1">
    <citation type="submission" date="2020-04" db="EMBL/GenBank/DDBJ databases">
        <title>Plant Genome Project.</title>
        <authorList>
            <person name="Zhang R.-G."/>
        </authorList>
    </citation>
    <scope>NUCLEOTIDE SEQUENCE [LARGE SCALE GENOMIC DNA]</scope>
    <source>
        <strain evidence="4">YNK0</strain>
        <tissue evidence="4">Leaf</tissue>
    </source>
</reference>
<dbReference type="InterPro" id="IPR023213">
    <property type="entry name" value="CAT-like_dom_sf"/>
</dbReference>
<accession>A0A834ZD12</accession>
<keyword evidence="2" id="KW-0012">Acyltransferase</keyword>
<keyword evidence="5" id="KW-1185">Reference proteome</keyword>
<organism evidence="4 5">
    <name type="scientific">Tetracentron sinense</name>
    <name type="common">Spur-leaf</name>
    <dbReference type="NCBI Taxonomy" id="13715"/>
    <lineage>
        <taxon>Eukaryota</taxon>
        <taxon>Viridiplantae</taxon>
        <taxon>Streptophyta</taxon>
        <taxon>Embryophyta</taxon>
        <taxon>Tracheophyta</taxon>
        <taxon>Spermatophyta</taxon>
        <taxon>Magnoliopsida</taxon>
        <taxon>Trochodendrales</taxon>
        <taxon>Trochodendraceae</taxon>
        <taxon>Tetracentron</taxon>
    </lineage>
</organism>
<sequence length="341" mass="38150">MAKRESTSDDFLLFAMYRLRKTTFNSSELLIDSRGSQWNQASALPCRLDGNTRHINTVAALLALQVTVFPNSGFCIGMAMHHADLDGQTTTRFQKLWATICRSGDSSLLPAECLPIYDRADEIKNKKVNFIFTVDSRARLDPPIPATYFSNCVTGCKVTAETCKIMGEDGVAIAVESFSEAIRGLDSGIMRGMKKASHPTEPEWLIGIAGSTRFGVYDIDFGWGRPTKVETSSIHKTGSISLAESRDGSKGVETSSHERRRLDAILQKIPTGHHLTVLRQLAILAGHHQHLQQQQQDRQRRLQQEPRARREMVQETTKVAPLLVPRVLRQARPPYQQPQNE</sequence>
<dbReference type="AlphaFoldDB" id="A0A834ZD12"/>
<name>A0A834ZD12_TETSI</name>
<proteinExistence type="predicted"/>
<dbReference type="Gene3D" id="3.30.559.10">
    <property type="entry name" value="Chloramphenicol acetyltransferase-like domain"/>
    <property type="match status" value="1"/>
</dbReference>